<feature type="transmembrane region" description="Helical" evidence="13">
    <location>
        <begin position="130"/>
        <end position="148"/>
    </location>
</feature>
<keyword evidence="3" id="KW-0444">Lipid biosynthesis</keyword>
<keyword evidence="15" id="KW-1185">Reference proteome</keyword>
<evidence type="ECO:0000256" key="5">
    <source>
        <dbReference type="ARBA" id="ARBA00022692"/>
    </source>
</evidence>
<evidence type="ECO:0000256" key="3">
    <source>
        <dbReference type="ARBA" id="ARBA00022516"/>
    </source>
</evidence>
<dbReference type="InterPro" id="IPR000462">
    <property type="entry name" value="CDP-OH_P_trans"/>
</dbReference>
<evidence type="ECO:0000256" key="1">
    <source>
        <dbReference type="ARBA" id="ARBA00004141"/>
    </source>
</evidence>
<dbReference type="InterPro" id="IPR043130">
    <property type="entry name" value="CDP-OH_PTrfase_TM_dom"/>
</dbReference>
<name>A0A7D4TKM0_9MICO</name>
<dbReference type="EC" id="2.7.8.5" evidence="11"/>
<gene>
    <name evidence="14" type="primary">pgsA</name>
    <name evidence="14" type="ORF">HRU87_04560</name>
</gene>
<keyword evidence="10" id="KW-1208">Phospholipid metabolism</keyword>
<dbReference type="Gene3D" id="1.20.120.1760">
    <property type="match status" value="1"/>
</dbReference>
<keyword evidence="5 13" id="KW-0812">Transmembrane</keyword>
<dbReference type="RefSeq" id="WP_173493749.1">
    <property type="nucleotide sequence ID" value="NZ_CP054056.1"/>
</dbReference>
<dbReference type="PROSITE" id="PS00379">
    <property type="entry name" value="CDP_ALCOHOL_P_TRANSF"/>
    <property type="match status" value="1"/>
</dbReference>
<evidence type="ECO:0000256" key="6">
    <source>
        <dbReference type="ARBA" id="ARBA00022989"/>
    </source>
</evidence>
<keyword evidence="8 13" id="KW-0472">Membrane</keyword>
<dbReference type="InterPro" id="IPR050324">
    <property type="entry name" value="CDP-alcohol_PTase-I"/>
</dbReference>
<evidence type="ECO:0000256" key="12">
    <source>
        <dbReference type="RuleBase" id="RU003750"/>
    </source>
</evidence>
<feature type="transmembrane region" description="Helical" evidence="13">
    <location>
        <begin position="12"/>
        <end position="34"/>
    </location>
</feature>
<dbReference type="Proteomes" id="UP000501003">
    <property type="component" value="Chromosome"/>
</dbReference>
<feature type="transmembrane region" description="Helical" evidence="13">
    <location>
        <begin position="154"/>
        <end position="175"/>
    </location>
</feature>
<evidence type="ECO:0000313" key="15">
    <source>
        <dbReference type="Proteomes" id="UP000501003"/>
    </source>
</evidence>
<evidence type="ECO:0000256" key="7">
    <source>
        <dbReference type="ARBA" id="ARBA00023098"/>
    </source>
</evidence>
<keyword evidence="9" id="KW-0594">Phospholipid biosynthesis</keyword>
<evidence type="ECO:0000256" key="9">
    <source>
        <dbReference type="ARBA" id="ARBA00023209"/>
    </source>
</evidence>
<comment type="similarity">
    <text evidence="2 12">Belongs to the CDP-alcohol phosphatidyltransferase class-I family.</text>
</comment>
<dbReference type="GO" id="GO:0046474">
    <property type="term" value="P:glycerophospholipid biosynthetic process"/>
    <property type="evidence" value="ECO:0007669"/>
    <property type="project" value="TreeGrafter"/>
</dbReference>
<dbReference type="InterPro" id="IPR048254">
    <property type="entry name" value="CDP_ALCOHOL_P_TRANSF_CS"/>
</dbReference>
<dbReference type="GO" id="GO:0008444">
    <property type="term" value="F:CDP-diacylglycerol-glycerol-3-phosphate 3-phosphatidyltransferase activity"/>
    <property type="evidence" value="ECO:0007669"/>
    <property type="project" value="UniProtKB-UniRule"/>
</dbReference>
<protein>
    <recommendedName>
        <fullName evidence="11">CDP-diacylglycerol--glycerol-3-phosphate 3-phosphatidyltransferase</fullName>
        <ecNumber evidence="11">2.7.8.5</ecNumber>
    </recommendedName>
</protein>
<keyword evidence="4 12" id="KW-0808">Transferase</keyword>
<comment type="subcellular location">
    <subcellularLocation>
        <location evidence="1">Membrane</location>
        <topology evidence="1">Multi-pass membrane protein</topology>
    </subcellularLocation>
</comment>
<reference evidence="14 15" key="1">
    <citation type="submission" date="2020-05" db="EMBL/GenBank/DDBJ databases">
        <title>Aquirufa sp. strain 15G-AUS-rot a new Aquirufa species.</title>
        <authorList>
            <person name="Pitt A."/>
            <person name="Hahn M.W."/>
        </authorList>
    </citation>
    <scope>NUCLEOTIDE SEQUENCE [LARGE SCALE GENOMIC DNA]</scope>
    <source>
        <strain evidence="14 15">15G-AUS-rot</strain>
    </source>
</reference>
<dbReference type="EMBL" id="CP054056">
    <property type="protein sequence ID" value="QKJ25452.1"/>
    <property type="molecule type" value="Genomic_DNA"/>
</dbReference>
<dbReference type="KEGG" id="aqg:HRU87_04560"/>
<feature type="transmembrane region" description="Helical" evidence="13">
    <location>
        <begin position="73"/>
        <end position="92"/>
    </location>
</feature>
<dbReference type="Pfam" id="PF01066">
    <property type="entry name" value="CDP-OH_P_transf"/>
    <property type="match status" value="1"/>
</dbReference>
<keyword evidence="6 13" id="KW-1133">Transmembrane helix</keyword>
<dbReference type="PIRSF" id="PIRSF000847">
    <property type="entry name" value="Phos_ph_gly_syn"/>
    <property type="match status" value="1"/>
</dbReference>
<feature type="transmembrane region" description="Helical" evidence="13">
    <location>
        <begin position="40"/>
        <end position="61"/>
    </location>
</feature>
<evidence type="ECO:0000256" key="11">
    <source>
        <dbReference type="NCBIfam" id="TIGR00560"/>
    </source>
</evidence>
<evidence type="ECO:0000256" key="8">
    <source>
        <dbReference type="ARBA" id="ARBA00023136"/>
    </source>
</evidence>
<dbReference type="UniPathway" id="UPA00085"/>
<dbReference type="GO" id="GO:0016020">
    <property type="term" value="C:membrane"/>
    <property type="evidence" value="ECO:0007669"/>
    <property type="project" value="UniProtKB-SubCell"/>
</dbReference>
<sequence length="182" mass="19897">MTSRSFFYRQTPNLITSLRILMVPLVLWLILTGWESFAERMLALVLLVLAASTDGIDGAIARRRNLVTNLGKILDPIADKALLSGALIALSIQDAVPWWATILILIREAGITLYRLAVAKRRVIAASGGGKFKTVIQIIGVSMAVAPFDGLGSWWGSLTQAVIVFSVAVTWYTGLQYLRPAR</sequence>
<evidence type="ECO:0000256" key="13">
    <source>
        <dbReference type="SAM" id="Phobius"/>
    </source>
</evidence>
<evidence type="ECO:0000256" key="10">
    <source>
        <dbReference type="ARBA" id="ARBA00023264"/>
    </source>
</evidence>
<keyword evidence="7" id="KW-0443">Lipid metabolism</keyword>
<accession>A0A7D4TKM0</accession>
<dbReference type="AlphaFoldDB" id="A0A7D4TKM0"/>
<proteinExistence type="inferred from homology"/>
<dbReference type="NCBIfam" id="TIGR00560">
    <property type="entry name" value="pgsA"/>
    <property type="match status" value="1"/>
</dbReference>
<dbReference type="InterPro" id="IPR004570">
    <property type="entry name" value="Phosphatidylglycerol_P_synth"/>
</dbReference>
<evidence type="ECO:0000313" key="14">
    <source>
        <dbReference type="EMBL" id="QKJ25452.1"/>
    </source>
</evidence>
<evidence type="ECO:0000256" key="4">
    <source>
        <dbReference type="ARBA" id="ARBA00022679"/>
    </source>
</evidence>
<evidence type="ECO:0000256" key="2">
    <source>
        <dbReference type="ARBA" id="ARBA00010441"/>
    </source>
</evidence>
<dbReference type="PANTHER" id="PTHR14269">
    <property type="entry name" value="CDP-DIACYLGLYCEROL--GLYCEROL-3-PHOSPHATE 3-PHOSPHATIDYLTRANSFERASE-RELATED"/>
    <property type="match status" value="1"/>
</dbReference>
<dbReference type="PANTHER" id="PTHR14269:SF62">
    <property type="entry name" value="CDP-DIACYLGLYCEROL--GLYCEROL-3-PHOSPHATE 3-PHOSPHATIDYLTRANSFERASE 1, CHLOROPLASTIC"/>
    <property type="match status" value="1"/>
</dbReference>
<organism evidence="14 15">
    <name type="scientific">Aquiluna borgnonia</name>
    <dbReference type="NCBI Taxonomy" id="2499157"/>
    <lineage>
        <taxon>Bacteria</taxon>
        <taxon>Bacillati</taxon>
        <taxon>Actinomycetota</taxon>
        <taxon>Actinomycetes</taxon>
        <taxon>Micrococcales</taxon>
        <taxon>Microbacteriaceae</taxon>
        <taxon>Luna cluster</taxon>
        <taxon>Luna-1 subcluster</taxon>
        <taxon>Aquiluna</taxon>
    </lineage>
</organism>